<dbReference type="InterPro" id="IPR005471">
    <property type="entry name" value="Tscrpt_reg_IclR_N"/>
</dbReference>
<dbReference type="PANTHER" id="PTHR30136">
    <property type="entry name" value="HELIX-TURN-HELIX TRANSCRIPTIONAL REGULATOR, ICLR FAMILY"/>
    <property type="match status" value="1"/>
</dbReference>
<dbReference type="Pfam" id="PF09339">
    <property type="entry name" value="HTH_IclR"/>
    <property type="match status" value="1"/>
</dbReference>
<name>A0A949WTX0_9CLOT</name>
<organism evidence="4 5">
    <name type="scientific">Clostridium thailandense</name>
    <dbReference type="NCBI Taxonomy" id="2794346"/>
    <lineage>
        <taxon>Bacteria</taxon>
        <taxon>Bacillati</taxon>
        <taxon>Bacillota</taxon>
        <taxon>Clostridia</taxon>
        <taxon>Eubacteriales</taxon>
        <taxon>Clostridiaceae</taxon>
        <taxon>Clostridium</taxon>
    </lineage>
</organism>
<dbReference type="EMBL" id="JAEEGC010000198">
    <property type="protein sequence ID" value="MBV7276681.1"/>
    <property type="molecule type" value="Genomic_DNA"/>
</dbReference>
<sequence length="255" mass="28637">MNKAILRGLEILKFVGESEEPVTIAELSRYLDIPKTSVFNIVGALVEKNYLSIKDKKLKSYELGIGALELGTLYMNKAELVNISDPVLKWLVDNVSETVFLAVANNDELIYINKKESKNSLRTTGNLGSRNPLYSTSLGKAILASYSEVEVNRYIEHVKLLPQTENTIIDKEALLEDLKKIKQRGYSISDEENEKGIYCIAAPIYNSKGKAIGSLCISSLKIKVDDKRTEIHKDFVIKAALEISRKLGYTKDRLY</sequence>
<dbReference type="PANTHER" id="PTHR30136:SF7">
    <property type="entry name" value="HTH-TYPE TRANSCRIPTIONAL REGULATOR KDGR-RELATED"/>
    <property type="match status" value="1"/>
</dbReference>
<evidence type="ECO:0000259" key="3">
    <source>
        <dbReference type="PROSITE" id="PS51078"/>
    </source>
</evidence>
<feature type="domain" description="IclR-ED" evidence="3">
    <location>
        <begin position="66"/>
        <end position="249"/>
    </location>
</feature>
<dbReference type="GO" id="GO:0003700">
    <property type="term" value="F:DNA-binding transcription factor activity"/>
    <property type="evidence" value="ECO:0007669"/>
    <property type="project" value="TreeGrafter"/>
</dbReference>
<evidence type="ECO:0000259" key="2">
    <source>
        <dbReference type="PROSITE" id="PS51077"/>
    </source>
</evidence>
<evidence type="ECO:0000256" key="1">
    <source>
        <dbReference type="ARBA" id="ARBA00023125"/>
    </source>
</evidence>
<dbReference type="Proteomes" id="UP000694308">
    <property type="component" value="Unassembled WGS sequence"/>
</dbReference>
<dbReference type="InterPro" id="IPR014757">
    <property type="entry name" value="Tscrpt_reg_IclR_C"/>
</dbReference>
<proteinExistence type="predicted"/>
<keyword evidence="5" id="KW-1185">Reference proteome</keyword>
<accession>A0A949WTX0</accession>
<dbReference type="GO" id="GO:0045892">
    <property type="term" value="P:negative regulation of DNA-templated transcription"/>
    <property type="evidence" value="ECO:0007669"/>
    <property type="project" value="TreeGrafter"/>
</dbReference>
<reference evidence="4" key="1">
    <citation type="submission" date="2020-12" db="EMBL/GenBank/DDBJ databases">
        <title>Clostridium thailandense sp. nov., a novel acetogenic bacterium isolated from peat land soil in Thailand.</title>
        <authorList>
            <person name="Chaikitkaew S."/>
            <person name="Birkeland N.K."/>
        </authorList>
    </citation>
    <scope>NUCLEOTIDE SEQUENCE</scope>
    <source>
        <strain evidence="4">PL3</strain>
    </source>
</reference>
<dbReference type="Pfam" id="PF01614">
    <property type="entry name" value="IclR_C"/>
    <property type="match status" value="1"/>
</dbReference>
<evidence type="ECO:0000313" key="5">
    <source>
        <dbReference type="Proteomes" id="UP000694308"/>
    </source>
</evidence>
<keyword evidence="1" id="KW-0238">DNA-binding</keyword>
<dbReference type="PROSITE" id="PS51078">
    <property type="entry name" value="ICLR_ED"/>
    <property type="match status" value="1"/>
</dbReference>
<comment type="caution">
    <text evidence="4">The sequence shown here is derived from an EMBL/GenBank/DDBJ whole genome shotgun (WGS) entry which is preliminary data.</text>
</comment>
<feature type="domain" description="HTH iclR-type" evidence="2">
    <location>
        <begin position="2"/>
        <end position="65"/>
    </location>
</feature>
<dbReference type="GO" id="GO:0003677">
    <property type="term" value="F:DNA binding"/>
    <property type="evidence" value="ECO:0007669"/>
    <property type="project" value="UniProtKB-KW"/>
</dbReference>
<protein>
    <submittedName>
        <fullName evidence="4">IclR family transcriptional regulator</fullName>
    </submittedName>
</protein>
<dbReference type="SMART" id="SM00346">
    <property type="entry name" value="HTH_ICLR"/>
    <property type="match status" value="1"/>
</dbReference>
<dbReference type="AlphaFoldDB" id="A0A949WTX0"/>
<gene>
    <name evidence="4" type="ORF">I6U48_27795</name>
</gene>
<dbReference type="PROSITE" id="PS51077">
    <property type="entry name" value="HTH_ICLR"/>
    <property type="match status" value="1"/>
</dbReference>
<dbReference type="InterPro" id="IPR050707">
    <property type="entry name" value="HTH_MetabolicPath_Reg"/>
</dbReference>
<evidence type="ECO:0000313" key="4">
    <source>
        <dbReference type="EMBL" id="MBV7276681.1"/>
    </source>
</evidence>